<dbReference type="PANTHER" id="PTHR45266:SF3">
    <property type="entry name" value="OXALOACETATE DECARBOXYLASE ALPHA CHAIN"/>
    <property type="match status" value="1"/>
</dbReference>
<feature type="region of interest" description="Disordered" evidence="10">
    <location>
        <begin position="54"/>
        <end position="111"/>
    </location>
</feature>
<protein>
    <recommendedName>
        <fullName evidence="3 9">Biotin carboxyl carrier protein of acetyl-CoA carboxylase</fullName>
    </recommendedName>
</protein>
<dbReference type="GO" id="GO:0009317">
    <property type="term" value="C:acetyl-CoA carboxylase complex"/>
    <property type="evidence" value="ECO:0007669"/>
    <property type="project" value="InterPro"/>
</dbReference>
<keyword evidence="6 9" id="KW-0443">Lipid metabolism</keyword>
<dbReference type="InterPro" id="IPR001882">
    <property type="entry name" value="Biotin_BS"/>
</dbReference>
<proteinExistence type="predicted"/>
<dbReference type="Pfam" id="PF00364">
    <property type="entry name" value="Biotin_lipoyl"/>
    <property type="match status" value="1"/>
</dbReference>
<feature type="domain" description="Lipoyl-binding" evidence="11">
    <location>
        <begin position="84"/>
        <end position="160"/>
    </location>
</feature>
<dbReference type="AlphaFoldDB" id="A0AAF0CF00"/>
<sequence length="160" mass="16405">MSDKKHKSELGAETDWIRELAGILEETGLTEIEIEKDAVRLRVSRQGGVAPLAAAPVAQPAPAPASPTASPAPSAPSASNADHPGAVKSPMVGTAYLSPSPGADAFAKEGSTVSEGQTVLIVEAMKTMNPITAPRSGTVTKVLVSDAQPVEFGEPLLIIE</sequence>
<keyword evidence="13" id="KW-1185">Reference proteome</keyword>
<dbReference type="NCBIfam" id="TIGR00531">
    <property type="entry name" value="BCCP"/>
    <property type="match status" value="1"/>
</dbReference>
<evidence type="ECO:0000256" key="10">
    <source>
        <dbReference type="SAM" id="MobiDB-lite"/>
    </source>
</evidence>
<organism evidence="12 13">
    <name type="scientific">Hyphococcus flavus</name>
    <dbReference type="NCBI Taxonomy" id="1866326"/>
    <lineage>
        <taxon>Bacteria</taxon>
        <taxon>Pseudomonadati</taxon>
        <taxon>Pseudomonadota</taxon>
        <taxon>Alphaproteobacteria</taxon>
        <taxon>Parvularculales</taxon>
        <taxon>Parvularculaceae</taxon>
        <taxon>Hyphococcus</taxon>
    </lineage>
</organism>
<evidence type="ECO:0000256" key="6">
    <source>
        <dbReference type="ARBA" id="ARBA00023098"/>
    </source>
</evidence>
<dbReference type="PANTHER" id="PTHR45266">
    <property type="entry name" value="OXALOACETATE DECARBOXYLASE ALPHA CHAIN"/>
    <property type="match status" value="1"/>
</dbReference>
<evidence type="ECO:0000256" key="4">
    <source>
        <dbReference type="ARBA" id="ARBA00022516"/>
    </source>
</evidence>
<keyword evidence="5 9" id="KW-0276">Fatty acid metabolism</keyword>
<gene>
    <name evidence="12" type="primary">accB</name>
    <name evidence="12" type="ORF">PUV54_02305</name>
</gene>
<dbReference type="CDD" id="cd06850">
    <property type="entry name" value="biotinyl_domain"/>
    <property type="match status" value="1"/>
</dbReference>
<evidence type="ECO:0000259" key="11">
    <source>
        <dbReference type="PROSITE" id="PS50968"/>
    </source>
</evidence>
<comment type="pathway">
    <text evidence="2 9">Lipid metabolism; fatty acid biosynthesis.</text>
</comment>
<reference evidence="12" key="1">
    <citation type="submission" date="2023-02" db="EMBL/GenBank/DDBJ databases">
        <title>Genome sequence of Hyphococcus flavus.</title>
        <authorList>
            <person name="Rong J.-C."/>
            <person name="Zhao Q."/>
            <person name="Yi M."/>
            <person name="Wu J.-Y."/>
        </authorList>
    </citation>
    <scope>NUCLEOTIDE SEQUENCE</scope>
    <source>
        <strain evidence="12">MCCC 1K03223</strain>
    </source>
</reference>
<dbReference type="FunFam" id="2.40.50.100:FF:000003">
    <property type="entry name" value="Acetyl-CoA carboxylase biotin carboxyl carrier protein"/>
    <property type="match status" value="1"/>
</dbReference>
<dbReference type="RefSeq" id="WP_274493905.1">
    <property type="nucleotide sequence ID" value="NZ_CP118166.1"/>
</dbReference>
<keyword evidence="7 9" id="KW-0275">Fatty acid biosynthesis</keyword>
<evidence type="ECO:0000313" key="13">
    <source>
        <dbReference type="Proteomes" id="UP001214043"/>
    </source>
</evidence>
<keyword evidence="4 9" id="KW-0444">Lipid biosynthesis</keyword>
<keyword evidence="12" id="KW-0436">Ligase</keyword>
<dbReference type="InterPro" id="IPR001249">
    <property type="entry name" value="AcCoA_biotinCC"/>
</dbReference>
<accession>A0AAF0CF00</accession>
<dbReference type="InterPro" id="IPR011053">
    <property type="entry name" value="Single_hybrid_motif"/>
</dbReference>
<evidence type="ECO:0000313" key="12">
    <source>
        <dbReference type="EMBL" id="WDI32021.1"/>
    </source>
</evidence>
<dbReference type="PROSITE" id="PS50968">
    <property type="entry name" value="BIOTINYL_LIPOYL"/>
    <property type="match status" value="1"/>
</dbReference>
<comment type="function">
    <text evidence="1 9">This protein is a component of the acetyl coenzyme A carboxylase complex; first, biotin carboxylase catalyzes the carboxylation of the carrier protein and then the transcarboxylase transfers the carboxyl group to form malonyl-CoA.</text>
</comment>
<dbReference type="PRINTS" id="PR01071">
    <property type="entry name" value="ACOABIOTINCC"/>
</dbReference>
<dbReference type="PROSITE" id="PS00188">
    <property type="entry name" value="BIOTIN"/>
    <property type="match status" value="1"/>
</dbReference>
<dbReference type="SUPFAM" id="SSF51230">
    <property type="entry name" value="Single hybrid motif"/>
    <property type="match status" value="1"/>
</dbReference>
<dbReference type="KEGG" id="hfl:PUV54_02305"/>
<dbReference type="EMBL" id="CP118166">
    <property type="protein sequence ID" value="WDI32021.1"/>
    <property type="molecule type" value="Genomic_DNA"/>
</dbReference>
<evidence type="ECO:0000256" key="8">
    <source>
        <dbReference type="ARBA" id="ARBA00023267"/>
    </source>
</evidence>
<evidence type="ECO:0000256" key="5">
    <source>
        <dbReference type="ARBA" id="ARBA00022832"/>
    </source>
</evidence>
<dbReference type="InterPro" id="IPR050709">
    <property type="entry name" value="Biotin_Carboxyl_Carrier/Decarb"/>
</dbReference>
<dbReference type="GO" id="GO:0006633">
    <property type="term" value="P:fatty acid biosynthetic process"/>
    <property type="evidence" value="ECO:0007669"/>
    <property type="project" value="UniProtKB-KW"/>
</dbReference>
<dbReference type="InterPro" id="IPR000089">
    <property type="entry name" value="Biotin_lipoyl"/>
</dbReference>
<evidence type="ECO:0000256" key="7">
    <source>
        <dbReference type="ARBA" id="ARBA00023160"/>
    </source>
</evidence>
<evidence type="ECO:0000256" key="3">
    <source>
        <dbReference type="ARBA" id="ARBA00017562"/>
    </source>
</evidence>
<evidence type="ECO:0000256" key="1">
    <source>
        <dbReference type="ARBA" id="ARBA00003761"/>
    </source>
</evidence>
<dbReference type="Gene3D" id="2.40.50.100">
    <property type="match status" value="1"/>
</dbReference>
<dbReference type="GO" id="GO:0003989">
    <property type="term" value="F:acetyl-CoA carboxylase activity"/>
    <property type="evidence" value="ECO:0007669"/>
    <property type="project" value="InterPro"/>
</dbReference>
<keyword evidence="8 9" id="KW-0092">Biotin</keyword>
<feature type="compositionally biased region" description="Low complexity" evidence="10">
    <location>
        <begin position="66"/>
        <end position="81"/>
    </location>
</feature>
<dbReference type="Proteomes" id="UP001214043">
    <property type="component" value="Chromosome"/>
</dbReference>
<evidence type="ECO:0000256" key="9">
    <source>
        <dbReference type="RuleBase" id="RU364072"/>
    </source>
</evidence>
<name>A0AAF0CF00_9PROT</name>
<evidence type="ECO:0000256" key="2">
    <source>
        <dbReference type="ARBA" id="ARBA00005194"/>
    </source>
</evidence>